<gene>
    <name evidence="1" type="ORF">ACGU38_33110</name>
</gene>
<reference evidence="1 2" key="1">
    <citation type="submission" date="2024-10" db="EMBL/GenBank/DDBJ databases">
        <title>Draft genome assembly of a novel steroid transforming actinomycete isolated from African clawed frog Xenopus laevis.</title>
        <authorList>
            <person name="Bragin E."/>
            <person name="Kollerov V."/>
            <person name="Donova M.V."/>
        </authorList>
    </citation>
    <scope>NUCLEOTIDE SEQUENCE [LARGE SCALE GENOMIC DNA]</scope>
    <source>
        <strain evidence="1 2">MTOC-St3</strain>
    </source>
</reference>
<name>A0ABW7EB82_STRRO</name>
<dbReference type="Proteomes" id="UP001605990">
    <property type="component" value="Unassembled WGS sequence"/>
</dbReference>
<sequence>MPRSSQTPPPGSAHYRLLALLDRYSDPQEKLDGYLAEQVEVRREAAREAAVAKLDSIYSGQIPERVAREIADAALAALTEGGAR</sequence>
<dbReference type="EMBL" id="JBIENY010000474">
    <property type="protein sequence ID" value="MFG6300179.1"/>
    <property type="molecule type" value="Genomic_DNA"/>
</dbReference>
<comment type="caution">
    <text evidence="1">The sequence shown here is derived from an EMBL/GenBank/DDBJ whole genome shotgun (WGS) entry which is preliminary data.</text>
</comment>
<keyword evidence="2" id="KW-1185">Reference proteome</keyword>
<accession>A0ABW7EB82</accession>
<evidence type="ECO:0000313" key="2">
    <source>
        <dbReference type="Proteomes" id="UP001605990"/>
    </source>
</evidence>
<protein>
    <submittedName>
        <fullName evidence="1">Uncharacterized protein</fullName>
    </submittedName>
</protein>
<proteinExistence type="predicted"/>
<dbReference type="RefSeq" id="WP_394395775.1">
    <property type="nucleotide sequence ID" value="NZ_JBIENY010000474.1"/>
</dbReference>
<organism evidence="1 2">
    <name type="scientific">Streptomyces rochei</name>
    <name type="common">Streptomyces parvullus</name>
    <dbReference type="NCBI Taxonomy" id="1928"/>
    <lineage>
        <taxon>Bacteria</taxon>
        <taxon>Bacillati</taxon>
        <taxon>Actinomycetota</taxon>
        <taxon>Actinomycetes</taxon>
        <taxon>Kitasatosporales</taxon>
        <taxon>Streptomycetaceae</taxon>
        <taxon>Streptomyces</taxon>
        <taxon>Streptomyces rochei group</taxon>
    </lineage>
</organism>
<evidence type="ECO:0000313" key="1">
    <source>
        <dbReference type="EMBL" id="MFG6300179.1"/>
    </source>
</evidence>